<proteinExistence type="predicted"/>
<dbReference type="OrthoDB" id="10524234at2759"/>
<reference evidence="1 2" key="1">
    <citation type="submission" date="2014-04" db="EMBL/GenBank/DDBJ databases">
        <authorList>
            <consortium name="DOE Joint Genome Institute"/>
            <person name="Kuo A."/>
            <person name="Martino E."/>
            <person name="Perotto S."/>
            <person name="Kohler A."/>
            <person name="Nagy L.G."/>
            <person name="Floudas D."/>
            <person name="Copeland A."/>
            <person name="Barry K.W."/>
            <person name="Cichocki N."/>
            <person name="Veneault-Fourrey C."/>
            <person name="LaButti K."/>
            <person name="Lindquist E.A."/>
            <person name="Lipzen A."/>
            <person name="Lundell T."/>
            <person name="Morin E."/>
            <person name="Murat C."/>
            <person name="Sun H."/>
            <person name="Tunlid A."/>
            <person name="Henrissat B."/>
            <person name="Grigoriev I.V."/>
            <person name="Hibbett D.S."/>
            <person name="Martin F."/>
            <person name="Nordberg H.P."/>
            <person name="Cantor M.N."/>
            <person name="Hua S.X."/>
        </authorList>
    </citation>
    <scope>NUCLEOTIDE SEQUENCE [LARGE SCALE GENOMIC DNA]</scope>
    <source>
        <strain evidence="1 2">Zn</strain>
    </source>
</reference>
<evidence type="ECO:0000313" key="1">
    <source>
        <dbReference type="EMBL" id="KIN00504.1"/>
    </source>
</evidence>
<accession>A0A0C3CN87</accession>
<dbReference type="AlphaFoldDB" id="A0A0C3CN87"/>
<dbReference type="InParanoid" id="A0A0C3CN87"/>
<gene>
    <name evidence="1" type="ORF">OIDMADRAFT_29602</name>
</gene>
<name>A0A0C3CN87_OIDMZ</name>
<protein>
    <submittedName>
        <fullName evidence="1">Uncharacterized protein</fullName>
    </submittedName>
</protein>
<keyword evidence="2" id="KW-1185">Reference proteome</keyword>
<sequence>MSYQRGRNHGHRHANHITDGGSLVKRIDNAARTPIYLTNQNGRFSISQSQLKSLWPGAMDLARQQGNQIMYAKDLINRPYRSVEERDSCNLAIDFLRSCSVSMSAPTSHGLLHMSIFDGLAKNALDSYRRNDAPLLQKDLKNLMDFFLCLTRLFDPEHGIGRAVYNEVIDMGLCAAPLIAIIPPSMYELTHHMWTMTSYDSDIIVRMVKAIPPPDQKDLGEVAKAVIAAGGDATFAPKVVVAVFY</sequence>
<organism evidence="1 2">
    <name type="scientific">Oidiodendron maius (strain Zn)</name>
    <dbReference type="NCBI Taxonomy" id="913774"/>
    <lineage>
        <taxon>Eukaryota</taxon>
        <taxon>Fungi</taxon>
        <taxon>Dikarya</taxon>
        <taxon>Ascomycota</taxon>
        <taxon>Pezizomycotina</taxon>
        <taxon>Leotiomycetes</taxon>
        <taxon>Leotiomycetes incertae sedis</taxon>
        <taxon>Myxotrichaceae</taxon>
        <taxon>Oidiodendron</taxon>
    </lineage>
</organism>
<dbReference type="Proteomes" id="UP000054321">
    <property type="component" value="Unassembled WGS sequence"/>
</dbReference>
<reference evidence="2" key="2">
    <citation type="submission" date="2015-01" db="EMBL/GenBank/DDBJ databases">
        <title>Evolutionary Origins and Diversification of the Mycorrhizal Mutualists.</title>
        <authorList>
            <consortium name="DOE Joint Genome Institute"/>
            <consortium name="Mycorrhizal Genomics Consortium"/>
            <person name="Kohler A."/>
            <person name="Kuo A."/>
            <person name="Nagy L.G."/>
            <person name="Floudas D."/>
            <person name="Copeland A."/>
            <person name="Barry K.W."/>
            <person name="Cichocki N."/>
            <person name="Veneault-Fourrey C."/>
            <person name="LaButti K."/>
            <person name="Lindquist E.A."/>
            <person name="Lipzen A."/>
            <person name="Lundell T."/>
            <person name="Morin E."/>
            <person name="Murat C."/>
            <person name="Riley R."/>
            <person name="Ohm R."/>
            <person name="Sun H."/>
            <person name="Tunlid A."/>
            <person name="Henrissat B."/>
            <person name="Grigoriev I.V."/>
            <person name="Hibbett D.S."/>
            <person name="Martin F."/>
        </authorList>
    </citation>
    <scope>NUCLEOTIDE SEQUENCE [LARGE SCALE GENOMIC DNA]</scope>
    <source>
        <strain evidence="2">Zn</strain>
    </source>
</reference>
<evidence type="ECO:0000313" key="2">
    <source>
        <dbReference type="Proteomes" id="UP000054321"/>
    </source>
</evidence>
<dbReference type="EMBL" id="KN832877">
    <property type="protein sequence ID" value="KIN00504.1"/>
    <property type="molecule type" value="Genomic_DNA"/>
</dbReference>
<dbReference type="HOGENOM" id="CLU_1133877_0_0_1"/>